<keyword evidence="8" id="KW-0407">Ion channel</keyword>
<organism evidence="12 13">
    <name type="scientific">Mucuna pruriens</name>
    <name type="common">Velvet bean</name>
    <name type="synonym">Dolichos pruriens</name>
    <dbReference type="NCBI Taxonomy" id="157652"/>
    <lineage>
        <taxon>Eukaryota</taxon>
        <taxon>Viridiplantae</taxon>
        <taxon>Streptophyta</taxon>
        <taxon>Embryophyta</taxon>
        <taxon>Tracheophyta</taxon>
        <taxon>Spermatophyta</taxon>
        <taxon>Magnoliopsida</taxon>
        <taxon>eudicotyledons</taxon>
        <taxon>Gunneridae</taxon>
        <taxon>Pentapetalae</taxon>
        <taxon>rosids</taxon>
        <taxon>fabids</taxon>
        <taxon>Fabales</taxon>
        <taxon>Fabaceae</taxon>
        <taxon>Papilionoideae</taxon>
        <taxon>50 kb inversion clade</taxon>
        <taxon>NPAAA clade</taxon>
        <taxon>indigoferoid/millettioid clade</taxon>
        <taxon>Phaseoleae</taxon>
        <taxon>Mucuna</taxon>
    </lineage>
</organism>
<feature type="compositionally biased region" description="Polar residues" evidence="9">
    <location>
        <begin position="21"/>
        <end position="39"/>
    </location>
</feature>
<feature type="transmembrane region" description="Helical" evidence="10">
    <location>
        <begin position="181"/>
        <end position="202"/>
    </location>
</feature>
<evidence type="ECO:0000256" key="5">
    <source>
        <dbReference type="ARBA" id="ARBA00022989"/>
    </source>
</evidence>
<dbReference type="Proteomes" id="UP000257109">
    <property type="component" value="Unassembled WGS sequence"/>
</dbReference>
<feature type="transmembrane region" description="Helical" evidence="10">
    <location>
        <begin position="223"/>
        <end position="240"/>
    </location>
</feature>
<feature type="compositionally biased region" description="Basic and acidic residues" evidence="9">
    <location>
        <begin position="40"/>
        <end position="61"/>
    </location>
</feature>
<gene>
    <name evidence="12" type="primary">MSL8</name>
    <name evidence="12" type="ORF">CR513_50561</name>
</gene>
<dbReference type="GO" id="GO:0006820">
    <property type="term" value="P:monoatomic anion transport"/>
    <property type="evidence" value="ECO:0007669"/>
    <property type="project" value="TreeGrafter"/>
</dbReference>
<evidence type="ECO:0000313" key="13">
    <source>
        <dbReference type="Proteomes" id="UP000257109"/>
    </source>
</evidence>
<dbReference type="InterPro" id="IPR016688">
    <property type="entry name" value="MscS-like_plants/fungi"/>
</dbReference>
<comment type="similarity">
    <text evidence="2">Belongs to the MscS (TC 1.A.23) family.</text>
</comment>
<evidence type="ECO:0000256" key="2">
    <source>
        <dbReference type="ARBA" id="ARBA00008017"/>
    </source>
</evidence>
<feature type="region of interest" description="Disordered" evidence="9">
    <location>
        <begin position="1"/>
        <end position="87"/>
    </location>
</feature>
<evidence type="ECO:0000256" key="1">
    <source>
        <dbReference type="ARBA" id="ARBA00004141"/>
    </source>
</evidence>
<evidence type="ECO:0000259" key="11">
    <source>
        <dbReference type="Pfam" id="PF00924"/>
    </source>
</evidence>
<evidence type="ECO:0000256" key="9">
    <source>
        <dbReference type="SAM" id="MobiDB-lite"/>
    </source>
</evidence>
<dbReference type="Pfam" id="PF00924">
    <property type="entry name" value="MS_channel_2nd"/>
    <property type="match status" value="1"/>
</dbReference>
<evidence type="ECO:0000256" key="8">
    <source>
        <dbReference type="ARBA" id="ARBA00023303"/>
    </source>
</evidence>
<feature type="compositionally biased region" description="Polar residues" evidence="9">
    <location>
        <begin position="62"/>
        <end position="87"/>
    </location>
</feature>
<dbReference type="PIRSF" id="PIRSF017209">
    <property type="entry name" value="Memb_At2g17000_prd"/>
    <property type="match status" value="1"/>
</dbReference>
<comment type="subcellular location">
    <subcellularLocation>
        <location evidence="1">Membrane</location>
        <topology evidence="1">Multi-pass membrane protein</topology>
    </subcellularLocation>
</comment>
<comment type="caution">
    <text evidence="12">The sequence shown here is derived from an EMBL/GenBank/DDBJ whole genome shotgun (WGS) entry which is preliminary data.</text>
</comment>
<dbReference type="SUPFAM" id="SSF50182">
    <property type="entry name" value="Sm-like ribonucleoproteins"/>
    <property type="match status" value="1"/>
</dbReference>
<dbReference type="FunFam" id="2.30.30.60:FF:000003">
    <property type="entry name" value="Predicted mechanosensitive ion channel"/>
    <property type="match status" value="1"/>
</dbReference>
<keyword evidence="13" id="KW-1185">Reference proteome</keyword>
<evidence type="ECO:0000256" key="7">
    <source>
        <dbReference type="ARBA" id="ARBA00023136"/>
    </source>
</evidence>
<dbReference type="InterPro" id="IPR023408">
    <property type="entry name" value="MscS_beta-dom_sf"/>
</dbReference>
<dbReference type="EMBL" id="QJKJ01011791">
    <property type="protein sequence ID" value="RDX70227.1"/>
    <property type="molecule type" value="Genomic_DNA"/>
</dbReference>
<feature type="transmembrane region" description="Helical" evidence="10">
    <location>
        <begin position="510"/>
        <end position="533"/>
    </location>
</feature>
<keyword evidence="6" id="KW-0406">Ion transport</keyword>
<proteinExistence type="inferred from homology"/>
<feature type="non-terminal residue" evidence="12">
    <location>
        <position position="1"/>
    </location>
</feature>
<accession>A0A371EW06</accession>
<evidence type="ECO:0000313" key="12">
    <source>
        <dbReference type="EMBL" id="RDX70227.1"/>
    </source>
</evidence>
<feature type="transmembrane region" description="Helical" evidence="10">
    <location>
        <begin position="478"/>
        <end position="504"/>
    </location>
</feature>
<dbReference type="GO" id="GO:0008381">
    <property type="term" value="F:mechanosensitive monoatomic ion channel activity"/>
    <property type="evidence" value="ECO:0007669"/>
    <property type="project" value="TreeGrafter"/>
</dbReference>
<dbReference type="AlphaFoldDB" id="A0A371EW06"/>
<name>A0A371EW06_MUCPR</name>
<sequence>MAQREEVVVDFEGNYGRSNGIEENSASKASDNSPSNKLQDMQEKPKGSSESAQKRKQDQENRNQSSYSEENVVRSISNNSTPRYSWRSSISRTKSRLIDLPEESCANSVSGREKVAENDFDVDNVEDMPESYKTTRFSAFSLLQWLCLASIVVALVSNLWISCLQKLKLCGLPLWEWETMILVLICGRLLSGWVIKVIVFFVERNFILRKRVLYFVYGLKNSVKNCVWLGLVLVVWHFILVNAVEKKVNDRILSYVTKVLVCPFVGTLIWLLKTILVKVLALHFHVKTFFERIREALFSQYVIETLSCNQLTEEEVEDRSVGRALRNYSKKQDEEMSIEQLHKLNQINISAWNMKRMINIIMHGALFTTLDERILCSDIEDEPLLQITSECQAKVAAQKIFHNVAQPGSQYIFLQDVMRFMRKDEALKSMDLLGAACTEQGISMSSLREWMVNAFRERRALALSLKDTKTAVDELHNLLNIIVGIVILIVWLVILGTPILHFVVFMGSQLLLAVFVFGNSCRTVFEAIIFLFVMHPFDVGDRCEVDGVQMIVEEMNILTTVFLKCDNQKVIYPNSVLATKPISNYQRSPDMGDAVDFCIHISTSLDKVATMKRRIIEYVKECMYIERKNEHWHVAPMVITKDVEELNKLNMSVWLTHKMNYQDMKERWIRRSELVEEIIQVLRELDIEYRLLPIDVNVRNLPPLLSNKLPSNWIASTLV</sequence>
<dbReference type="GO" id="GO:0050982">
    <property type="term" value="P:detection of mechanical stimulus"/>
    <property type="evidence" value="ECO:0007669"/>
    <property type="project" value="UniProtKB-ARBA"/>
</dbReference>
<feature type="transmembrane region" description="Helical" evidence="10">
    <location>
        <begin position="142"/>
        <end position="161"/>
    </location>
</feature>
<dbReference type="InterPro" id="IPR010920">
    <property type="entry name" value="LSM_dom_sf"/>
</dbReference>
<dbReference type="InterPro" id="IPR006685">
    <property type="entry name" value="MscS_channel_2nd"/>
</dbReference>
<evidence type="ECO:0000256" key="10">
    <source>
        <dbReference type="SAM" id="Phobius"/>
    </source>
</evidence>
<keyword evidence="4 10" id="KW-0812">Transmembrane</keyword>
<feature type="domain" description="Mechanosensitive ion channel MscS" evidence="11">
    <location>
        <begin position="529"/>
        <end position="587"/>
    </location>
</feature>
<dbReference type="Gene3D" id="2.30.30.60">
    <property type="match status" value="1"/>
</dbReference>
<evidence type="ECO:0000256" key="4">
    <source>
        <dbReference type="ARBA" id="ARBA00022692"/>
    </source>
</evidence>
<dbReference type="PANTHER" id="PTHR31618:SF8">
    <property type="entry name" value="MECHANOSENSITIVE ION CHANNEL PROTEIN"/>
    <property type="match status" value="1"/>
</dbReference>
<keyword evidence="3" id="KW-0813">Transport</keyword>
<dbReference type="GO" id="GO:0005886">
    <property type="term" value="C:plasma membrane"/>
    <property type="evidence" value="ECO:0007669"/>
    <property type="project" value="TreeGrafter"/>
</dbReference>
<dbReference type="OrthoDB" id="544685at2759"/>
<evidence type="ECO:0000256" key="3">
    <source>
        <dbReference type="ARBA" id="ARBA00022448"/>
    </source>
</evidence>
<reference evidence="12" key="1">
    <citation type="submission" date="2018-05" db="EMBL/GenBank/DDBJ databases">
        <title>Draft genome of Mucuna pruriens seed.</title>
        <authorList>
            <person name="Nnadi N.E."/>
            <person name="Vos R."/>
            <person name="Hasami M.H."/>
            <person name="Devisetty U.K."/>
            <person name="Aguiy J.C."/>
        </authorList>
    </citation>
    <scope>NUCLEOTIDE SEQUENCE [LARGE SCALE GENOMIC DNA]</scope>
    <source>
        <strain evidence="12">JCA_2017</strain>
    </source>
</reference>
<keyword evidence="7 10" id="KW-0472">Membrane</keyword>
<evidence type="ECO:0000256" key="6">
    <source>
        <dbReference type="ARBA" id="ARBA00023065"/>
    </source>
</evidence>
<protein>
    <submittedName>
        <fullName evidence="12">Mechanosensitive ion channel protein 8</fullName>
    </submittedName>
</protein>
<dbReference type="PANTHER" id="PTHR31618">
    <property type="entry name" value="MECHANOSENSITIVE ION CHANNEL PROTEIN 5"/>
    <property type="match status" value="1"/>
</dbReference>
<keyword evidence="5 10" id="KW-1133">Transmembrane helix</keyword>